<evidence type="ECO:0000256" key="14">
    <source>
        <dbReference type="SAM" id="SignalP"/>
    </source>
</evidence>
<dbReference type="InterPro" id="IPR001264">
    <property type="entry name" value="Glyco_trans_51"/>
</dbReference>
<organism evidence="17 18">
    <name type="scientific">Phytohabitans flavus</name>
    <dbReference type="NCBI Taxonomy" id="1076124"/>
    <lineage>
        <taxon>Bacteria</taxon>
        <taxon>Bacillati</taxon>
        <taxon>Actinomycetota</taxon>
        <taxon>Actinomycetes</taxon>
        <taxon>Micromonosporales</taxon>
        <taxon>Micromonosporaceae</taxon>
    </lineage>
</organism>
<dbReference type="AlphaFoldDB" id="A0A6F8Y0J3"/>
<keyword evidence="5" id="KW-0328">Glycosyltransferase</keyword>
<dbReference type="InterPro" id="IPR023346">
    <property type="entry name" value="Lysozyme-like_dom_sf"/>
</dbReference>
<dbReference type="GO" id="GO:0008955">
    <property type="term" value="F:peptidoglycan glycosyltransferase activity"/>
    <property type="evidence" value="ECO:0007669"/>
    <property type="project" value="UniProtKB-EC"/>
</dbReference>
<evidence type="ECO:0000256" key="9">
    <source>
        <dbReference type="ARBA" id="ARBA00022984"/>
    </source>
</evidence>
<dbReference type="RefSeq" id="WP_173039468.1">
    <property type="nucleotide sequence ID" value="NZ_AP022870.1"/>
</dbReference>
<dbReference type="SUPFAM" id="SSF56601">
    <property type="entry name" value="beta-lactamase/transpeptidase-like"/>
    <property type="match status" value="1"/>
</dbReference>
<comment type="similarity">
    <text evidence="1">In the C-terminal section; belongs to the transpeptidase family.</text>
</comment>
<evidence type="ECO:0000259" key="16">
    <source>
        <dbReference type="Pfam" id="PF00912"/>
    </source>
</evidence>
<dbReference type="GO" id="GO:0030288">
    <property type="term" value="C:outer membrane-bounded periplasmic space"/>
    <property type="evidence" value="ECO:0007669"/>
    <property type="project" value="TreeGrafter"/>
</dbReference>
<keyword evidence="14" id="KW-0732">Signal</keyword>
<evidence type="ECO:0000256" key="11">
    <source>
        <dbReference type="ARBA" id="ARBA00023316"/>
    </source>
</evidence>
<dbReference type="GO" id="GO:0008360">
    <property type="term" value="P:regulation of cell shape"/>
    <property type="evidence" value="ECO:0007669"/>
    <property type="project" value="UniProtKB-KW"/>
</dbReference>
<dbReference type="PANTHER" id="PTHR32282">
    <property type="entry name" value="BINDING PROTEIN TRANSPEPTIDASE, PUTATIVE-RELATED"/>
    <property type="match status" value="1"/>
</dbReference>
<evidence type="ECO:0000256" key="6">
    <source>
        <dbReference type="ARBA" id="ARBA00022679"/>
    </source>
</evidence>
<dbReference type="InterPro" id="IPR036950">
    <property type="entry name" value="PBP_transglycosylase"/>
</dbReference>
<dbReference type="SUPFAM" id="SSF53955">
    <property type="entry name" value="Lysozyme-like"/>
    <property type="match status" value="1"/>
</dbReference>
<keyword evidence="6" id="KW-0808">Transferase</keyword>
<feature type="chain" id="PRO_5026172211" evidence="14">
    <location>
        <begin position="28"/>
        <end position="691"/>
    </location>
</feature>
<evidence type="ECO:0000256" key="1">
    <source>
        <dbReference type="ARBA" id="ARBA00007090"/>
    </source>
</evidence>
<dbReference type="Gene3D" id="1.10.3810.10">
    <property type="entry name" value="Biosynthetic peptidoglycan transglycosylase-like"/>
    <property type="match status" value="1"/>
</dbReference>
<evidence type="ECO:0000256" key="3">
    <source>
        <dbReference type="ARBA" id="ARBA00022645"/>
    </source>
</evidence>
<evidence type="ECO:0000256" key="10">
    <source>
        <dbReference type="ARBA" id="ARBA00023268"/>
    </source>
</evidence>
<gene>
    <name evidence="17" type="ORF">Pflav_059010</name>
</gene>
<dbReference type="InterPro" id="IPR050396">
    <property type="entry name" value="Glycosyltr_51/Transpeptidase"/>
</dbReference>
<evidence type="ECO:0000256" key="2">
    <source>
        <dbReference type="ARBA" id="ARBA00007739"/>
    </source>
</evidence>
<reference evidence="17 18" key="2">
    <citation type="submission" date="2020-03" db="EMBL/GenBank/DDBJ databases">
        <authorList>
            <person name="Ichikawa N."/>
            <person name="Kimura A."/>
            <person name="Kitahashi Y."/>
            <person name="Uohara A."/>
        </authorList>
    </citation>
    <scope>NUCLEOTIDE SEQUENCE [LARGE SCALE GENOMIC DNA]</scope>
    <source>
        <strain evidence="17 18">NBRC 107702</strain>
    </source>
</reference>
<evidence type="ECO:0000256" key="7">
    <source>
        <dbReference type="ARBA" id="ARBA00022801"/>
    </source>
</evidence>
<protein>
    <submittedName>
        <fullName evidence="17">Uncharacterized protein</fullName>
    </submittedName>
</protein>
<evidence type="ECO:0000256" key="4">
    <source>
        <dbReference type="ARBA" id="ARBA00022670"/>
    </source>
</evidence>
<name>A0A6F8Y0J3_9ACTN</name>
<feature type="signal peptide" evidence="14">
    <location>
        <begin position="1"/>
        <end position="27"/>
    </location>
</feature>
<evidence type="ECO:0000256" key="5">
    <source>
        <dbReference type="ARBA" id="ARBA00022676"/>
    </source>
</evidence>
<dbReference type="GO" id="GO:0006508">
    <property type="term" value="P:proteolysis"/>
    <property type="evidence" value="ECO:0007669"/>
    <property type="project" value="UniProtKB-KW"/>
</dbReference>
<dbReference type="EMBL" id="AP022870">
    <property type="protein sequence ID" value="BCB79491.1"/>
    <property type="molecule type" value="Genomic_DNA"/>
</dbReference>
<feature type="domain" description="Glycosyl transferase family 51" evidence="16">
    <location>
        <begin position="74"/>
        <end position="259"/>
    </location>
</feature>
<dbReference type="PANTHER" id="PTHR32282:SF33">
    <property type="entry name" value="PEPTIDOGLYCAN GLYCOSYLTRANSFERASE"/>
    <property type="match status" value="1"/>
</dbReference>
<dbReference type="InterPro" id="IPR012338">
    <property type="entry name" value="Beta-lactam/transpept-like"/>
</dbReference>
<keyword evidence="3" id="KW-0121">Carboxypeptidase</keyword>
<dbReference type="GO" id="GO:0071555">
    <property type="term" value="P:cell wall organization"/>
    <property type="evidence" value="ECO:0007669"/>
    <property type="project" value="UniProtKB-KW"/>
</dbReference>
<proteinExistence type="inferred from homology"/>
<accession>A0A6F8Y0J3</accession>
<dbReference type="Gene3D" id="3.40.710.10">
    <property type="entry name" value="DD-peptidase/beta-lactamase superfamily"/>
    <property type="match status" value="1"/>
</dbReference>
<comment type="catalytic activity">
    <reaction evidence="13">
        <text>[GlcNAc-(1-&gt;4)-Mur2Ac(oyl-L-Ala-gamma-D-Glu-L-Lys-D-Ala-D-Ala)](n)-di-trans,octa-cis-undecaprenyl diphosphate + beta-D-GlcNAc-(1-&gt;4)-Mur2Ac(oyl-L-Ala-gamma-D-Glu-L-Lys-D-Ala-D-Ala)-di-trans,octa-cis-undecaprenyl diphosphate = [GlcNAc-(1-&gt;4)-Mur2Ac(oyl-L-Ala-gamma-D-Glu-L-Lys-D-Ala-D-Ala)](n+1)-di-trans,octa-cis-undecaprenyl diphosphate + di-trans,octa-cis-undecaprenyl diphosphate + H(+)</text>
        <dbReference type="Rhea" id="RHEA:23708"/>
        <dbReference type="Rhea" id="RHEA-COMP:9602"/>
        <dbReference type="Rhea" id="RHEA-COMP:9603"/>
        <dbReference type="ChEBI" id="CHEBI:15378"/>
        <dbReference type="ChEBI" id="CHEBI:58405"/>
        <dbReference type="ChEBI" id="CHEBI:60033"/>
        <dbReference type="ChEBI" id="CHEBI:78435"/>
        <dbReference type="EC" id="2.4.99.28"/>
    </reaction>
</comment>
<dbReference type="InterPro" id="IPR001460">
    <property type="entry name" value="PCN-bd_Tpept"/>
</dbReference>
<evidence type="ECO:0000256" key="8">
    <source>
        <dbReference type="ARBA" id="ARBA00022960"/>
    </source>
</evidence>
<dbReference type="GO" id="GO:0008658">
    <property type="term" value="F:penicillin binding"/>
    <property type="evidence" value="ECO:0007669"/>
    <property type="project" value="InterPro"/>
</dbReference>
<evidence type="ECO:0000256" key="12">
    <source>
        <dbReference type="ARBA" id="ARBA00034000"/>
    </source>
</evidence>
<dbReference type="Proteomes" id="UP000502508">
    <property type="component" value="Chromosome"/>
</dbReference>
<dbReference type="GO" id="GO:0009252">
    <property type="term" value="P:peptidoglycan biosynthetic process"/>
    <property type="evidence" value="ECO:0007669"/>
    <property type="project" value="UniProtKB-KW"/>
</dbReference>
<dbReference type="Pfam" id="PF00905">
    <property type="entry name" value="Transpeptidase"/>
    <property type="match status" value="1"/>
</dbReference>
<dbReference type="KEGG" id="pfla:Pflav_059010"/>
<sequence>MRLRLRYLSPKLLTLLLCGLLSGVALAVAGFPVSAVVALSTKAASDMYIDLPSDLSMPTPEQRSYLYANDGKTLITTFYDVNRENVRLRDVAPAMRDAIVAAEDARFYEHGGVDMRSIIRAFVANGAGGEVEQGASTLTMQYVRNVLKNDPNLSPQERQDATDDTARRKLQEIRFASALERKISKDEILNRYLNISYFGAGAYGIRAASERYFNKQPAKLTLAEAALLAGLVQSPDSDSPIAGDRKRALERRGYVLDAMARTGKITPDKAAKAKAEPLRLKPTNLPSGCVASRNDTWGFFCDYVRHWWMAQPEFGRTPQMRERNLFQGGYKIVSSLDPDIQREAQNNALGVYGYGSDRAAPMAVVQPGTGRVLALAVNRHFSLNDTTNQLIAGGGSIVGYQAGSTFKMFTMLAALESGRDLDTGFNAQTQFRSKYPGGGDAVCGDKWCPRNASPGWMNGYRTMWTGFGRSVNTYFVWLEQEIGVHKVIDMAQRLGIQFRAGADAKLAKERADEWGSFTLGTSATTPLDLANAYATVAAEGVHCEATPVLSIMDTNGNRLPSSNPHCARVLRQDVARAATDAARCPVGDQSAYGRCDGGTAEAVAGMMGGRQVAGKTGTSEYDSTATFVGYTPQIAAASIAANPDNPHDYVGSGVQDSVIGAVTQTMSSALDGFPKQNFNRPDTRIAFGGGR</sequence>
<dbReference type="FunFam" id="1.10.3810.10:FF:000001">
    <property type="entry name" value="Penicillin-binding protein 1A"/>
    <property type="match status" value="1"/>
</dbReference>
<feature type="domain" description="Penicillin-binding protein transpeptidase" evidence="15">
    <location>
        <begin position="364"/>
        <end position="659"/>
    </location>
</feature>
<keyword evidence="9" id="KW-0573">Peptidoglycan synthesis</keyword>
<reference evidence="17 18" key="1">
    <citation type="submission" date="2020-03" db="EMBL/GenBank/DDBJ databases">
        <title>Whole genome shotgun sequence of Phytohabitans flavus NBRC 107702.</title>
        <authorList>
            <person name="Komaki H."/>
            <person name="Tamura T."/>
        </authorList>
    </citation>
    <scope>NUCLEOTIDE SEQUENCE [LARGE SCALE GENOMIC DNA]</scope>
    <source>
        <strain evidence="17 18">NBRC 107702</strain>
    </source>
</reference>
<keyword evidence="18" id="KW-1185">Reference proteome</keyword>
<evidence type="ECO:0000313" key="18">
    <source>
        <dbReference type="Proteomes" id="UP000502508"/>
    </source>
</evidence>
<comment type="similarity">
    <text evidence="2">In the N-terminal section; belongs to the glycosyltransferase 51 family.</text>
</comment>
<keyword evidence="4" id="KW-0645">Protease</keyword>
<keyword evidence="7" id="KW-0378">Hydrolase</keyword>
<dbReference type="Pfam" id="PF00912">
    <property type="entry name" value="Transgly"/>
    <property type="match status" value="1"/>
</dbReference>
<evidence type="ECO:0000313" key="17">
    <source>
        <dbReference type="EMBL" id="BCB79491.1"/>
    </source>
</evidence>
<keyword evidence="8" id="KW-0133">Cell shape</keyword>
<comment type="catalytic activity">
    <reaction evidence="12">
        <text>Preferential cleavage: (Ac)2-L-Lys-D-Ala-|-D-Ala. Also transpeptidation of peptidyl-alanyl moieties that are N-acyl substituents of D-alanine.</text>
        <dbReference type="EC" id="3.4.16.4"/>
    </reaction>
</comment>
<keyword evidence="10" id="KW-0511">Multifunctional enzyme</keyword>
<keyword evidence="11" id="KW-0961">Cell wall biogenesis/degradation</keyword>
<dbReference type="GO" id="GO:0009002">
    <property type="term" value="F:serine-type D-Ala-D-Ala carboxypeptidase activity"/>
    <property type="evidence" value="ECO:0007669"/>
    <property type="project" value="UniProtKB-EC"/>
</dbReference>
<evidence type="ECO:0000259" key="15">
    <source>
        <dbReference type="Pfam" id="PF00905"/>
    </source>
</evidence>
<evidence type="ECO:0000256" key="13">
    <source>
        <dbReference type="ARBA" id="ARBA00049902"/>
    </source>
</evidence>